<dbReference type="Proteomes" id="UP000009080">
    <property type="component" value="Chromosome"/>
</dbReference>
<evidence type="ECO:0000256" key="1">
    <source>
        <dbReference type="HAMAP-Rule" id="MF_02215"/>
    </source>
</evidence>
<comment type="function">
    <text evidence="1">Required for ubiquinone (coenzyme Q) biosynthesis. Binds hydrophobic ubiquinone biosynthetic intermediates via its SCP2 domain and is essential for the stability of the Ubi complex. May constitute a docking platform where Ubi enzymes assemble and access their SCP2-bound polyprenyl substrates.</text>
</comment>
<comment type="pathway">
    <text evidence="1">Cofactor biosynthesis; ubiquinone biosynthesis.</text>
</comment>
<proteinExistence type="inferred from homology"/>
<dbReference type="EMBL" id="CP001614">
    <property type="protein sequence ID" value="ACR14640.1"/>
    <property type="molecule type" value="Genomic_DNA"/>
</dbReference>
<dbReference type="HOGENOM" id="CLU_100130_1_0_6"/>
<dbReference type="AlphaFoldDB" id="C5BRL3"/>
<keyword evidence="3" id="KW-1185">Reference proteome</keyword>
<dbReference type="InterPro" id="IPR038989">
    <property type="entry name" value="UbiJ"/>
</dbReference>
<dbReference type="KEGG" id="ttu:TERTU_3596"/>
<gene>
    <name evidence="1" type="primary">ubiJ</name>
    <name evidence="2" type="ordered locus">TERTU_3596</name>
</gene>
<keyword evidence="1" id="KW-0963">Cytoplasm</keyword>
<dbReference type="STRING" id="377629.TERTU_3596"/>
<dbReference type="GO" id="GO:0006744">
    <property type="term" value="P:ubiquinone biosynthetic process"/>
    <property type="evidence" value="ECO:0007669"/>
    <property type="project" value="UniProtKB-UniRule"/>
</dbReference>
<name>C5BRL3_TERTT</name>
<keyword evidence="1" id="KW-0831">Ubiquinone biosynthesis</keyword>
<dbReference type="HAMAP" id="MF_02215">
    <property type="entry name" value="UbiJ"/>
    <property type="match status" value="1"/>
</dbReference>
<dbReference type="RefSeq" id="WP_015820754.1">
    <property type="nucleotide sequence ID" value="NC_012997.1"/>
</dbReference>
<dbReference type="OrthoDB" id="5801225at2"/>
<reference evidence="2 3" key="1">
    <citation type="journal article" date="2009" name="PLoS ONE">
        <title>The complete genome of Teredinibacter turnerae T7901: an intracellular endosymbiont of marine wood-boring bivalves (shipworms).</title>
        <authorList>
            <person name="Yang J.C."/>
            <person name="Madupu R."/>
            <person name="Durkin A.S."/>
            <person name="Ekborg N.A."/>
            <person name="Pedamallu C.S."/>
            <person name="Hostetler J.B."/>
            <person name="Radune D."/>
            <person name="Toms B.S."/>
            <person name="Henrissat B."/>
            <person name="Coutinho P.M."/>
            <person name="Schwarz S."/>
            <person name="Field L."/>
            <person name="Trindade-Silva A.E."/>
            <person name="Soares C.A.G."/>
            <person name="Elshahawi S."/>
            <person name="Hanora A."/>
            <person name="Schmidt E.W."/>
            <person name="Haygood M.G."/>
            <person name="Posfai J."/>
            <person name="Benner J."/>
            <person name="Madinger C."/>
            <person name="Nove J."/>
            <person name="Anton B."/>
            <person name="Chaudhary K."/>
            <person name="Foster J."/>
            <person name="Holman A."/>
            <person name="Kumar S."/>
            <person name="Lessard P.A."/>
            <person name="Luyten Y.A."/>
            <person name="Slatko B."/>
            <person name="Wood N."/>
            <person name="Wu B."/>
            <person name="Teplitski M."/>
            <person name="Mougous J.D."/>
            <person name="Ward N."/>
            <person name="Eisen J.A."/>
            <person name="Badger J.H."/>
            <person name="Distel D.L."/>
        </authorList>
    </citation>
    <scope>NUCLEOTIDE SEQUENCE [LARGE SCALE GENOMIC DNA]</scope>
    <source>
        <strain evidence="3">ATCC 39867 / T7901</strain>
    </source>
</reference>
<comment type="similarity">
    <text evidence="1">Belongs to the UbiJ family.</text>
</comment>
<organism evidence="2 3">
    <name type="scientific">Teredinibacter turnerae (strain ATCC 39867 / T7901)</name>
    <dbReference type="NCBI Taxonomy" id="377629"/>
    <lineage>
        <taxon>Bacteria</taxon>
        <taxon>Pseudomonadati</taxon>
        <taxon>Pseudomonadota</taxon>
        <taxon>Gammaproteobacteria</taxon>
        <taxon>Cellvibrionales</taxon>
        <taxon>Cellvibrionaceae</taxon>
        <taxon>Teredinibacter</taxon>
    </lineage>
</organism>
<dbReference type="PANTHER" id="PTHR38693">
    <property type="entry name" value="UBIQUINONE BIOSYNTHESIS PROTEIN UBIJ"/>
    <property type="match status" value="1"/>
</dbReference>
<sequence length="212" mass="23514">MTATASETHFHEFSVLISSSLEKVINSALRYDPGTRAAIGRLPSKTLGIVSTSPAFECHIRATGDQLRFTTIAATAPDVELRGDLRDILSLVFTASTSLANTGVTVKGQIGLLADYQRCFANIDIDWEDALANAIGSFPAHLVAQLGRDVASRWIPNREYSARRIQEFITEELRAVPAREEIQIFGEHVNQLRQGVDRLQLRLDKLSQRRPK</sequence>
<dbReference type="eggNOG" id="COG3165">
    <property type="taxonomic scope" value="Bacteria"/>
</dbReference>
<evidence type="ECO:0000313" key="2">
    <source>
        <dbReference type="EMBL" id="ACR14640.1"/>
    </source>
</evidence>
<dbReference type="UniPathway" id="UPA00232"/>
<dbReference type="PANTHER" id="PTHR38693:SF1">
    <property type="entry name" value="UBIQUINONE BIOSYNTHESIS ACCESSORY FACTOR UBIJ"/>
    <property type="match status" value="1"/>
</dbReference>
<evidence type="ECO:0000313" key="3">
    <source>
        <dbReference type="Proteomes" id="UP000009080"/>
    </source>
</evidence>
<comment type="subcellular location">
    <subcellularLocation>
        <location evidence="1">Cytoplasm</location>
    </subcellularLocation>
</comment>
<dbReference type="GO" id="GO:0005737">
    <property type="term" value="C:cytoplasm"/>
    <property type="evidence" value="ECO:0007669"/>
    <property type="project" value="UniProtKB-SubCell"/>
</dbReference>
<accession>C5BRL3</accession>
<protein>
    <recommendedName>
        <fullName evidence="1">Ubiquinone biosynthesis accessory factor UbiJ</fullName>
    </recommendedName>
</protein>